<sequence length="186" mass="19317">MNRALRAATMGVLLLSPVALSACSAGQVNQTAGQERDKVGAMAEVGDIALRAVDLAYPRGGSYDAGDDADLLMSISNQGTEDDTLVDISGDGFGDYEVDDSTAESGSRGATELDIPAGALVHVDGEDVTVTLTDLDESLTTGQTLEITLTFENAGEVTIPVTPATPERDIPRGEGFDFHHSEGGEE</sequence>
<evidence type="ECO:0000256" key="1">
    <source>
        <dbReference type="SAM" id="MobiDB-lite"/>
    </source>
</evidence>
<name>A0ABP6PMD0_9ACTN</name>
<protein>
    <recommendedName>
        <fullName evidence="5">Copper(I)-binding protein</fullName>
    </recommendedName>
</protein>
<evidence type="ECO:0008006" key="5">
    <source>
        <dbReference type="Google" id="ProtNLM"/>
    </source>
</evidence>
<dbReference type="SUPFAM" id="SSF110087">
    <property type="entry name" value="DR1885-like metal-binding protein"/>
    <property type="match status" value="1"/>
</dbReference>
<gene>
    <name evidence="3" type="ORF">GCM10010531_41840</name>
</gene>
<feature type="region of interest" description="Disordered" evidence="1">
    <location>
        <begin position="162"/>
        <end position="186"/>
    </location>
</feature>
<reference evidence="4" key="1">
    <citation type="journal article" date="2019" name="Int. J. Syst. Evol. Microbiol.">
        <title>The Global Catalogue of Microorganisms (GCM) 10K type strain sequencing project: providing services to taxonomists for standard genome sequencing and annotation.</title>
        <authorList>
            <consortium name="The Broad Institute Genomics Platform"/>
            <consortium name="The Broad Institute Genome Sequencing Center for Infectious Disease"/>
            <person name="Wu L."/>
            <person name="Ma J."/>
        </authorList>
    </citation>
    <scope>NUCLEOTIDE SEQUENCE [LARGE SCALE GENOMIC DNA]</scope>
    <source>
        <strain evidence="4">JCM 15614</strain>
    </source>
</reference>
<dbReference type="InterPro" id="IPR036182">
    <property type="entry name" value="PCuAC_sf"/>
</dbReference>
<feature type="chain" id="PRO_5047006098" description="Copper(I)-binding protein" evidence="2">
    <location>
        <begin position="22"/>
        <end position="186"/>
    </location>
</feature>
<evidence type="ECO:0000256" key="2">
    <source>
        <dbReference type="SAM" id="SignalP"/>
    </source>
</evidence>
<dbReference type="Proteomes" id="UP001499924">
    <property type="component" value="Unassembled WGS sequence"/>
</dbReference>
<evidence type="ECO:0000313" key="3">
    <source>
        <dbReference type="EMBL" id="GAA3183276.1"/>
    </source>
</evidence>
<dbReference type="Gene3D" id="2.60.40.1890">
    <property type="entry name" value="PCu(A)C copper chaperone"/>
    <property type="match status" value="1"/>
</dbReference>
<evidence type="ECO:0000313" key="4">
    <source>
        <dbReference type="Proteomes" id="UP001499924"/>
    </source>
</evidence>
<organism evidence="3 4">
    <name type="scientific">Blastococcus jejuensis</name>
    <dbReference type="NCBI Taxonomy" id="351224"/>
    <lineage>
        <taxon>Bacteria</taxon>
        <taxon>Bacillati</taxon>
        <taxon>Actinomycetota</taxon>
        <taxon>Actinomycetes</taxon>
        <taxon>Geodermatophilales</taxon>
        <taxon>Geodermatophilaceae</taxon>
        <taxon>Blastococcus</taxon>
    </lineage>
</organism>
<dbReference type="PROSITE" id="PS51257">
    <property type="entry name" value="PROKAR_LIPOPROTEIN"/>
    <property type="match status" value="1"/>
</dbReference>
<dbReference type="InterPro" id="IPR007410">
    <property type="entry name" value="LpqE-like"/>
</dbReference>
<dbReference type="EMBL" id="BAAAVV010000017">
    <property type="protein sequence ID" value="GAA3183276.1"/>
    <property type="molecule type" value="Genomic_DNA"/>
</dbReference>
<feature type="signal peptide" evidence="2">
    <location>
        <begin position="1"/>
        <end position="21"/>
    </location>
</feature>
<keyword evidence="4" id="KW-1185">Reference proteome</keyword>
<feature type="compositionally biased region" description="Basic and acidic residues" evidence="1">
    <location>
        <begin position="166"/>
        <end position="186"/>
    </location>
</feature>
<proteinExistence type="predicted"/>
<accession>A0ABP6PMD0</accession>
<comment type="caution">
    <text evidence="3">The sequence shown here is derived from an EMBL/GenBank/DDBJ whole genome shotgun (WGS) entry which is preliminary data.</text>
</comment>
<keyword evidence="2" id="KW-0732">Signal</keyword>
<dbReference type="Pfam" id="PF04314">
    <property type="entry name" value="PCuAC"/>
    <property type="match status" value="1"/>
</dbReference>
<dbReference type="RefSeq" id="WP_344691012.1">
    <property type="nucleotide sequence ID" value="NZ_BAAAVV010000017.1"/>
</dbReference>